<name>A4QMD6_PINKO</name>
<dbReference type="GeneID" id="5048588"/>
<dbReference type="EMBL" id="AY228468">
    <property type="protein sequence ID" value="ABP35473.1"/>
    <property type="molecule type" value="Genomic_DNA"/>
</dbReference>
<organism evidence="1">
    <name type="scientific">Pinus koraiensis</name>
    <name type="common">Korean pine</name>
    <dbReference type="NCBI Taxonomy" id="88728"/>
    <lineage>
        <taxon>Eukaryota</taxon>
        <taxon>Viridiplantae</taxon>
        <taxon>Streptophyta</taxon>
        <taxon>Embryophyta</taxon>
        <taxon>Tracheophyta</taxon>
        <taxon>Spermatophyta</taxon>
        <taxon>Pinopsida</taxon>
        <taxon>Pinidae</taxon>
        <taxon>Conifers I</taxon>
        <taxon>Pinales</taxon>
        <taxon>Pinaceae</taxon>
        <taxon>Pinus</taxon>
        <taxon>Pinus subgen. Strobus</taxon>
    </lineage>
</organism>
<sequence length="40" mass="4997">MEFQNMSKIEPICSFRFINVRRIRPIFLKSKWSERIRIII</sequence>
<protein>
    <submittedName>
        <fullName evidence="1">ORF40v</fullName>
    </submittedName>
</protein>
<keyword evidence="1" id="KW-0934">Plastid</keyword>
<reference evidence="1" key="1">
    <citation type="submission" date="2007-04" db="EMBL/GenBank/DDBJ databases">
        <authorList>
            <person name="Noh E.W."/>
            <person name="Lee J.S."/>
            <person name="Choi Y.I."/>
            <person name="Han M.S."/>
            <person name="Yi Y.S."/>
            <person name="Han S.U."/>
        </authorList>
    </citation>
    <scope>NUCLEOTIDE SEQUENCE</scope>
</reference>
<dbReference type="AlphaFoldDB" id="A4QMD6"/>
<proteinExistence type="predicted"/>
<keyword evidence="1" id="KW-0150">Chloroplast</keyword>
<accession>A4QMD6</accession>
<geneLocation type="chloroplast" evidence="1"/>
<dbReference type="RefSeq" id="YP_001152233.1">
    <property type="nucleotide sequence ID" value="NC_004677.2"/>
</dbReference>
<evidence type="ECO:0000313" key="1">
    <source>
        <dbReference type="EMBL" id="ABP35473.1"/>
    </source>
</evidence>